<dbReference type="EMBL" id="FQTW01000005">
    <property type="protein sequence ID" value="SHE75305.1"/>
    <property type="molecule type" value="Genomic_DNA"/>
</dbReference>
<gene>
    <name evidence="4" type="ORF">SAMN05444278_10537</name>
</gene>
<evidence type="ECO:0000256" key="1">
    <source>
        <dbReference type="SAM" id="Phobius"/>
    </source>
</evidence>
<dbReference type="Pfam" id="PF13559">
    <property type="entry name" value="DUF4129"/>
    <property type="match status" value="1"/>
</dbReference>
<evidence type="ECO:0000256" key="2">
    <source>
        <dbReference type="SAM" id="SignalP"/>
    </source>
</evidence>
<evidence type="ECO:0000259" key="3">
    <source>
        <dbReference type="Pfam" id="PF13559"/>
    </source>
</evidence>
<dbReference type="Proteomes" id="UP000184462">
    <property type="component" value="Unassembled WGS sequence"/>
</dbReference>
<keyword evidence="1" id="KW-1133">Transmembrane helix</keyword>
<protein>
    <recommendedName>
        <fullName evidence="3">Protein-glutamine gamma-glutamyltransferase-like C-terminal domain-containing protein</fullName>
    </recommendedName>
</protein>
<feature type="transmembrane region" description="Helical" evidence="1">
    <location>
        <begin position="101"/>
        <end position="123"/>
    </location>
</feature>
<organism evidence="4 5">
    <name type="scientific">Psychroflexus salarius</name>
    <dbReference type="NCBI Taxonomy" id="1155689"/>
    <lineage>
        <taxon>Bacteria</taxon>
        <taxon>Pseudomonadati</taxon>
        <taxon>Bacteroidota</taxon>
        <taxon>Flavobacteriia</taxon>
        <taxon>Flavobacteriales</taxon>
        <taxon>Flavobacteriaceae</taxon>
        <taxon>Psychroflexus</taxon>
    </lineage>
</organism>
<sequence length="254" mass="30151">MHKIFLFIFSCLIFQLSVAGQVDSTSVEEQELLYDDSEASSIEVFEPNFKETYLDQDAFNYTEVAYKESAWQSFKNWLNLKWNEFLEWLLPKASKSSFWDILGTVLKFLLIIGIITLIIWLFIKYNPGQSFVKSSHNSELNWTEDDYLIHKEDLTKLIAQAKTEENFRLATRYYFLETLKRFKDLDLIKYEAEKTNYSYVNELSNTSLTSSFTEAVRFYEYVWYGDFEINKSQFDQVEALFMKMFNQLKSKAHA</sequence>
<dbReference type="RefSeq" id="WP_073192967.1">
    <property type="nucleotide sequence ID" value="NZ_FQTW01000005.1"/>
</dbReference>
<feature type="domain" description="Protein-glutamine gamma-glutamyltransferase-like C-terminal" evidence="3">
    <location>
        <begin position="175"/>
        <end position="240"/>
    </location>
</feature>
<keyword evidence="1" id="KW-0812">Transmembrane</keyword>
<evidence type="ECO:0000313" key="4">
    <source>
        <dbReference type="EMBL" id="SHE75305.1"/>
    </source>
</evidence>
<keyword evidence="1" id="KW-0472">Membrane</keyword>
<accession>A0A1M4W2C6</accession>
<dbReference type="STRING" id="1155689.SAMN05444278_10537"/>
<keyword evidence="5" id="KW-1185">Reference proteome</keyword>
<proteinExistence type="predicted"/>
<name>A0A1M4W2C6_9FLAO</name>
<feature type="chain" id="PRO_5012657450" description="Protein-glutamine gamma-glutamyltransferase-like C-terminal domain-containing protein" evidence="2">
    <location>
        <begin position="20"/>
        <end position="254"/>
    </location>
</feature>
<reference evidence="4 5" key="1">
    <citation type="submission" date="2016-11" db="EMBL/GenBank/DDBJ databases">
        <authorList>
            <person name="Jaros S."/>
            <person name="Januszkiewicz K."/>
            <person name="Wedrychowicz H."/>
        </authorList>
    </citation>
    <scope>NUCLEOTIDE SEQUENCE [LARGE SCALE GENOMIC DNA]</scope>
    <source>
        <strain evidence="4 5">DSM 25661</strain>
    </source>
</reference>
<evidence type="ECO:0000313" key="5">
    <source>
        <dbReference type="Proteomes" id="UP000184462"/>
    </source>
</evidence>
<keyword evidence="2" id="KW-0732">Signal</keyword>
<dbReference type="OrthoDB" id="5491447at2"/>
<feature type="signal peptide" evidence="2">
    <location>
        <begin position="1"/>
        <end position="19"/>
    </location>
</feature>
<dbReference type="AlphaFoldDB" id="A0A1M4W2C6"/>
<dbReference type="InterPro" id="IPR025403">
    <property type="entry name" value="TgpA-like_C"/>
</dbReference>